<dbReference type="EMBL" id="ABJB010019315">
    <property type="status" value="NOT_ANNOTATED_CDS"/>
    <property type="molecule type" value="Genomic_DNA"/>
</dbReference>
<accession>B7PS06</accession>
<feature type="domain" description="Peptidase M13 C-terminal" evidence="1">
    <location>
        <begin position="198"/>
        <end position="279"/>
    </location>
</feature>
<dbReference type="HOGENOM" id="CLU_006187_1_2_1"/>
<proteinExistence type="predicted"/>
<sequence length="292" mass="32803">MVGNQSQQRIINGILDNIGVAATEALNTATWIDADSRRLAKLKLRHMKRFLWPDSSFPNSTDVNRIYSALSGKKEPFVYYLLKSKEVIQRQSYIVQNWRLPGIPVPAGMAYQHIFNSISVGVEMLEYPLYYHDGSPAINYGGLGHSFALRLVEAFSGKGVQFSPKGVLTSWWTPQYKDRYNRREKCGKWSSVFPEVPAMEVAFRAFKESAKEEAEGLDLSEKYTGEQVFFMSLCRAYCERQGDLTASPRCNKAVINSREFAKAFKCAKGTNMNPASKCSFFGEGGAPPSDPE</sequence>
<evidence type="ECO:0000259" key="1">
    <source>
        <dbReference type="Pfam" id="PF01431"/>
    </source>
</evidence>
<dbReference type="InterPro" id="IPR018497">
    <property type="entry name" value="Peptidase_M13_C"/>
</dbReference>
<evidence type="ECO:0000313" key="2">
    <source>
        <dbReference type="EMBL" id="EEC09378.1"/>
    </source>
</evidence>
<dbReference type="PANTHER" id="PTHR11733">
    <property type="entry name" value="ZINC METALLOPROTEASE FAMILY M13 NEPRILYSIN-RELATED"/>
    <property type="match status" value="1"/>
</dbReference>
<dbReference type="PaxDb" id="6945-B7PS06"/>
<name>B7PS06_IXOSC</name>
<dbReference type="Proteomes" id="UP000001555">
    <property type="component" value="Unassembled WGS sequence"/>
</dbReference>
<keyword evidence="4" id="KW-1185">Reference proteome</keyword>
<dbReference type="EnsemblMetazoa" id="ISCW008290-RA">
    <property type="protein sequence ID" value="ISCW008290-PA"/>
    <property type="gene ID" value="ISCW008290"/>
</dbReference>
<dbReference type="PROSITE" id="PS51885">
    <property type="entry name" value="NEPRILYSIN"/>
    <property type="match status" value="1"/>
</dbReference>
<gene>
    <name evidence="2" type="ORF">IscW_ISCW008290</name>
</gene>
<reference evidence="3" key="2">
    <citation type="submission" date="2020-05" db="UniProtKB">
        <authorList>
            <consortium name="EnsemblMetazoa"/>
        </authorList>
    </citation>
    <scope>IDENTIFICATION</scope>
    <source>
        <strain evidence="3">wikel</strain>
    </source>
</reference>
<reference evidence="2 4" key="1">
    <citation type="submission" date="2008-03" db="EMBL/GenBank/DDBJ databases">
        <title>Annotation of Ixodes scapularis.</title>
        <authorList>
            <consortium name="Ixodes scapularis Genome Project Consortium"/>
            <person name="Caler E."/>
            <person name="Hannick L.I."/>
            <person name="Bidwell S."/>
            <person name="Joardar V."/>
            <person name="Thiagarajan M."/>
            <person name="Amedeo P."/>
            <person name="Galinsky K.J."/>
            <person name="Schobel S."/>
            <person name="Inman J."/>
            <person name="Hostetler J."/>
            <person name="Miller J."/>
            <person name="Hammond M."/>
            <person name="Megy K."/>
            <person name="Lawson D."/>
            <person name="Kodira C."/>
            <person name="Sutton G."/>
            <person name="Meyer J."/>
            <person name="Hill C.A."/>
            <person name="Birren B."/>
            <person name="Nene V."/>
            <person name="Collins F."/>
            <person name="Alarcon-Chaidez F."/>
            <person name="Wikel S."/>
            <person name="Strausberg R."/>
        </authorList>
    </citation>
    <scope>NUCLEOTIDE SEQUENCE [LARGE SCALE GENOMIC DNA]</scope>
    <source>
        <strain evidence="4">Wikel</strain>
        <strain evidence="2">Wikel colony</strain>
    </source>
</reference>
<dbReference type="AlphaFoldDB" id="B7PS06"/>
<dbReference type="PANTHER" id="PTHR11733:SF241">
    <property type="entry name" value="GH26575P-RELATED"/>
    <property type="match status" value="1"/>
</dbReference>
<dbReference type="InterPro" id="IPR024079">
    <property type="entry name" value="MetalloPept_cat_dom_sf"/>
</dbReference>
<dbReference type="Pfam" id="PF01431">
    <property type="entry name" value="Peptidase_M13"/>
    <property type="match status" value="2"/>
</dbReference>
<feature type="domain" description="Peptidase M13 C-terminal" evidence="1">
    <location>
        <begin position="111"/>
        <end position="186"/>
    </location>
</feature>
<dbReference type="EMBL" id="DS775888">
    <property type="protein sequence ID" value="EEC09378.1"/>
    <property type="molecule type" value="Genomic_DNA"/>
</dbReference>
<dbReference type="SUPFAM" id="SSF55486">
    <property type="entry name" value="Metalloproteases ('zincins'), catalytic domain"/>
    <property type="match status" value="1"/>
</dbReference>
<dbReference type="OrthoDB" id="6486454at2759"/>
<protein>
    <recommendedName>
        <fullName evidence="1">Peptidase M13 C-terminal domain-containing protein</fullName>
    </recommendedName>
</protein>
<dbReference type="Gene3D" id="3.40.390.10">
    <property type="entry name" value="Collagenase (Catalytic Domain)"/>
    <property type="match status" value="2"/>
</dbReference>
<dbReference type="VEuPathDB" id="VectorBase:ISCP_029601"/>
<dbReference type="InterPro" id="IPR042089">
    <property type="entry name" value="Peptidase_M13_dom_2"/>
</dbReference>
<dbReference type="STRING" id="6945.B7PS06"/>
<dbReference type="VEuPathDB" id="VectorBase:ISCI008290"/>
<evidence type="ECO:0000313" key="4">
    <source>
        <dbReference type="Proteomes" id="UP000001555"/>
    </source>
</evidence>
<dbReference type="GO" id="GO:0005886">
    <property type="term" value="C:plasma membrane"/>
    <property type="evidence" value="ECO:0000318"/>
    <property type="project" value="GO_Central"/>
</dbReference>
<dbReference type="InParanoid" id="B7PS06"/>
<evidence type="ECO:0000313" key="3">
    <source>
        <dbReference type="EnsemblMetazoa" id="ISCW008290-PA"/>
    </source>
</evidence>
<dbReference type="Gene3D" id="1.10.1380.10">
    <property type="entry name" value="Neutral endopeptidase , domain2"/>
    <property type="match status" value="1"/>
</dbReference>
<dbReference type="GO" id="GO:0004222">
    <property type="term" value="F:metalloendopeptidase activity"/>
    <property type="evidence" value="ECO:0000318"/>
    <property type="project" value="GO_Central"/>
</dbReference>
<dbReference type="GO" id="GO:0016485">
    <property type="term" value="P:protein processing"/>
    <property type="evidence" value="ECO:0000318"/>
    <property type="project" value="GO_Central"/>
</dbReference>
<dbReference type="VEuPathDB" id="VectorBase:ISCW008290"/>
<dbReference type="InterPro" id="IPR000718">
    <property type="entry name" value="Peptidase_M13"/>
</dbReference>
<organism>
    <name type="scientific">Ixodes scapularis</name>
    <name type="common">Black-legged tick</name>
    <name type="synonym">Deer tick</name>
    <dbReference type="NCBI Taxonomy" id="6945"/>
    <lineage>
        <taxon>Eukaryota</taxon>
        <taxon>Metazoa</taxon>
        <taxon>Ecdysozoa</taxon>
        <taxon>Arthropoda</taxon>
        <taxon>Chelicerata</taxon>
        <taxon>Arachnida</taxon>
        <taxon>Acari</taxon>
        <taxon>Parasitiformes</taxon>
        <taxon>Ixodida</taxon>
        <taxon>Ixodoidea</taxon>
        <taxon>Ixodidae</taxon>
        <taxon>Ixodinae</taxon>
        <taxon>Ixodes</taxon>
    </lineage>
</organism>